<evidence type="ECO:0000313" key="6">
    <source>
        <dbReference type="Proteomes" id="UP000009149"/>
    </source>
</evidence>
<evidence type="ECO:0000256" key="3">
    <source>
        <dbReference type="ARBA" id="ARBA00023163"/>
    </source>
</evidence>
<dbReference type="STRING" id="481448.Minf_0928"/>
<dbReference type="InterPro" id="IPR036390">
    <property type="entry name" value="WH_DNA-bd_sf"/>
</dbReference>
<dbReference type="EMBL" id="CP000975">
    <property type="protein sequence ID" value="ACD82983.1"/>
    <property type="molecule type" value="Genomic_DNA"/>
</dbReference>
<sequence>MTILKKQFKILNMDGKVKRKVVIPTRNAEAARLVEKVFKCKWTVSVLELIGQGIYRPGQMKKNIPGITTKVLSDLLKKLCQWGIIERIIYPVVPPKVEYQMTLFGKKFMKVLKSVEELQQEIDFNQARGVVVEEEDSFCTFHNGAK</sequence>
<keyword evidence="3" id="KW-0804">Transcription</keyword>
<dbReference type="KEGG" id="min:Minf_0928"/>
<evidence type="ECO:0000256" key="1">
    <source>
        <dbReference type="ARBA" id="ARBA00023015"/>
    </source>
</evidence>
<dbReference type="Proteomes" id="UP000009149">
    <property type="component" value="Chromosome"/>
</dbReference>
<dbReference type="PANTHER" id="PTHR33204">
    <property type="entry name" value="TRANSCRIPTIONAL REGULATOR, MARR FAMILY"/>
    <property type="match status" value="1"/>
</dbReference>
<name>B3DUI0_METI4</name>
<dbReference type="SUPFAM" id="SSF46785">
    <property type="entry name" value="Winged helix' DNA-binding domain"/>
    <property type="match status" value="1"/>
</dbReference>
<evidence type="ECO:0000313" key="5">
    <source>
        <dbReference type="EMBL" id="ACD82983.1"/>
    </source>
</evidence>
<dbReference type="InterPro" id="IPR002577">
    <property type="entry name" value="HTH_HxlR"/>
</dbReference>
<evidence type="ECO:0000259" key="4">
    <source>
        <dbReference type="PROSITE" id="PS51118"/>
    </source>
</evidence>
<keyword evidence="1" id="KW-0805">Transcription regulation</keyword>
<accession>B3DUI0</accession>
<dbReference type="PANTHER" id="PTHR33204:SF37">
    <property type="entry name" value="HTH-TYPE TRANSCRIPTIONAL REGULATOR YODB"/>
    <property type="match status" value="1"/>
</dbReference>
<dbReference type="eggNOG" id="COG1733">
    <property type="taxonomic scope" value="Bacteria"/>
</dbReference>
<proteinExistence type="predicted"/>
<gene>
    <name evidence="5" type="ordered locus">Minf_0928</name>
</gene>
<feature type="domain" description="HTH hxlR-type" evidence="4">
    <location>
        <begin position="28"/>
        <end position="127"/>
    </location>
</feature>
<dbReference type="Gene3D" id="1.10.10.10">
    <property type="entry name" value="Winged helix-like DNA-binding domain superfamily/Winged helix DNA-binding domain"/>
    <property type="match status" value="1"/>
</dbReference>
<reference evidence="5 6" key="1">
    <citation type="journal article" date="2008" name="Biol. Direct">
        <title>Complete genome sequence of the extremely acidophilic methanotroph isolate V4, Methylacidiphilum infernorum, a representative of the bacterial phylum Verrucomicrobia.</title>
        <authorList>
            <person name="Hou S."/>
            <person name="Makarova K.S."/>
            <person name="Saw J.H."/>
            <person name="Senin P."/>
            <person name="Ly B.V."/>
            <person name="Zhou Z."/>
            <person name="Ren Y."/>
            <person name="Wang J."/>
            <person name="Galperin M.Y."/>
            <person name="Omelchenko M.V."/>
            <person name="Wolf Y.I."/>
            <person name="Yutin N."/>
            <person name="Koonin E.V."/>
            <person name="Stott M.B."/>
            <person name="Mountain B.W."/>
            <person name="Crowe M.A."/>
            <person name="Smirnova A.V."/>
            <person name="Dunfield P.F."/>
            <person name="Feng L."/>
            <person name="Wang L."/>
            <person name="Alam M."/>
        </authorList>
    </citation>
    <scope>NUCLEOTIDE SEQUENCE [LARGE SCALE GENOMIC DNA]</scope>
    <source>
        <strain evidence="6">Isolate V4</strain>
    </source>
</reference>
<organism evidence="5 6">
    <name type="scientific">Methylacidiphilum infernorum (isolate V4)</name>
    <name type="common">Methylokorus infernorum (strain V4)</name>
    <dbReference type="NCBI Taxonomy" id="481448"/>
    <lineage>
        <taxon>Bacteria</taxon>
        <taxon>Pseudomonadati</taxon>
        <taxon>Verrucomicrobiota</taxon>
        <taxon>Methylacidiphilae</taxon>
        <taxon>Methylacidiphilales</taxon>
        <taxon>Methylacidiphilaceae</taxon>
        <taxon>Methylacidiphilum (ex Ratnadevi et al. 2023)</taxon>
    </lineage>
</organism>
<protein>
    <submittedName>
        <fullName evidence="5">Predicted transcriptional regulator</fullName>
    </submittedName>
</protein>
<dbReference type="AlphaFoldDB" id="B3DUI0"/>
<dbReference type="PROSITE" id="PS51118">
    <property type="entry name" value="HTH_HXLR"/>
    <property type="match status" value="1"/>
</dbReference>
<evidence type="ECO:0000256" key="2">
    <source>
        <dbReference type="ARBA" id="ARBA00023125"/>
    </source>
</evidence>
<dbReference type="GO" id="GO:0003677">
    <property type="term" value="F:DNA binding"/>
    <property type="evidence" value="ECO:0007669"/>
    <property type="project" value="UniProtKB-KW"/>
</dbReference>
<dbReference type="InterPro" id="IPR036388">
    <property type="entry name" value="WH-like_DNA-bd_sf"/>
</dbReference>
<keyword evidence="2" id="KW-0238">DNA-binding</keyword>
<dbReference type="Pfam" id="PF01638">
    <property type="entry name" value="HxlR"/>
    <property type="match status" value="1"/>
</dbReference>
<dbReference type="HOGENOM" id="CLU_1775266_0_0_0"/>